<dbReference type="AlphaFoldDB" id="A0A1M2VH40"/>
<organism evidence="2 3">
    <name type="scientific">Trametes pubescens</name>
    <name type="common">White-rot fungus</name>
    <dbReference type="NCBI Taxonomy" id="154538"/>
    <lineage>
        <taxon>Eukaryota</taxon>
        <taxon>Fungi</taxon>
        <taxon>Dikarya</taxon>
        <taxon>Basidiomycota</taxon>
        <taxon>Agaricomycotina</taxon>
        <taxon>Agaricomycetes</taxon>
        <taxon>Polyporales</taxon>
        <taxon>Polyporaceae</taxon>
        <taxon>Trametes</taxon>
    </lineage>
</organism>
<dbReference type="STRING" id="154538.A0A1M2VH40"/>
<dbReference type="OrthoDB" id="3268904at2759"/>
<sequence>MARTKQSAKRSTGGTAPKGELGTSTASTTVQKAADVIMREQDASPQAPSQPVGTTPARRARSSTGAALDQVKDAGQATRKKRAVAAKGGVKQRVPSSPPPPPPFNDGRDKFCYLCHNGGRCLVCSNCPRVVCSPHLAHEPIPAHEMSKLTFVCLSCHIRYVRGHRKEEKVEDRRGQQAKKADSKYMAFYRQDGADRVAHLPRAVQVTAPYHVGHHARVYTSSPVGIILFRLRTLPGEGSVPRVVYEAMKPYFVDEEVGNLVYREVVFDLNNDEDVAKHHTAIMEALAVFSSFEGGRILLFVYTHADEETGTLFFGANLAAQTLRNWFDVLIPEEARTILRAHSTTLFMLCCGALVAADAAYEELKAHCLSLRITRLLAFEAGAFQAAFATPFFLIYAYKFIIENANFDDHQLANVLSQSLYLGRHSKVIVMSSPDSWETLTVAEYIWSSRGSRPWGEVLPIQCVGCSALRTYDVVEKKGNYIATCTEDGCSSVLEFKKREGDVVLKGVEGNWLKRKRE</sequence>
<dbReference type="Proteomes" id="UP000184267">
    <property type="component" value="Unassembled WGS sequence"/>
</dbReference>
<dbReference type="InterPro" id="IPR011011">
    <property type="entry name" value="Znf_FYVE_PHD"/>
</dbReference>
<comment type="caution">
    <text evidence="2">The sequence shown here is derived from an EMBL/GenBank/DDBJ whole genome shotgun (WGS) entry which is preliminary data.</text>
</comment>
<reference evidence="2 3" key="1">
    <citation type="submission" date="2016-10" db="EMBL/GenBank/DDBJ databases">
        <title>Genome sequence of the basidiomycete white-rot fungus Trametes pubescens.</title>
        <authorList>
            <person name="Makela M.R."/>
            <person name="Granchi Z."/>
            <person name="Peng M."/>
            <person name="De Vries R.P."/>
            <person name="Grigoriev I."/>
            <person name="Riley R."/>
            <person name="Hilden K."/>
        </authorList>
    </citation>
    <scope>NUCLEOTIDE SEQUENCE [LARGE SCALE GENOMIC DNA]</scope>
    <source>
        <strain evidence="2 3">FBCC735</strain>
    </source>
</reference>
<keyword evidence="3" id="KW-1185">Reference proteome</keyword>
<evidence type="ECO:0000256" key="1">
    <source>
        <dbReference type="SAM" id="MobiDB-lite"/>
    </source>
</evidence>
<feature type="region of interest" description="Disordered" evidence="1">
    <location>
        <begin position="1"/>
        <end position="103"/>
    </location>
</feature>
<feature type="compositionally biased region" description="Polar residues" evidence="1">
    <location>
        <begin position="43"/>
        <end position="53"/>
    </location>
</feature>
<protein>
    <submittedName>
        <fullName evidence="2">Uncharacterized protein</fullName>
    </submittedName>
</protein>
<feature type="compositionally biased region" description="Polar residues" evidence="1">
    <location>
        <begin position="22"/>
        <end position="31"/>
    </location>
</feature>
<evidence type="ECO:0000313" key="3">
    <source>
        <dbReference type="Proteomes" id="UP000184267"/>
    </source>
</evidence>
<evidence type="ECO:0000313" key="2">
    <source>
        <dbReference type="EMBL" id="OJT06902.1"/>
    </source>
</evidence>
<proteinExistence type="predicted"/>
<dbReference type="EMBL" id="MNAD01001243">
    <property type="protein sequence ID" value="OJT06902.1"/>
    <property type="molecule type" value="Genomic_DNA"/>
</dbReference>
<dbReference type="SUPFAM" id="SSF57903">
    <property type="entry name" value="FYVE/PHD zinc finger"/>
    <property type="match status" value="1"/>
</dbReference>
<gene>
    <name evidence="2" type="ORF">TRAPUB_2249</name>
</gene>
<dbReference type="OMA" id="FANEDTI"/>
<name>A0A1M2VH40_TRAPU</name>
<accession>A0A1M2VH40</accession>